<proteinExistence type="predicted"/>
<dbReference type="RefSeq" id="WP_187301842.1">
    <property type="nucleotide sequence ID" value="NZ_JACRYT010000001.1"/>
</dbReference>
<evidence type="ECO:0000313" key="2">
    <source>
        <dbReference type="Proteomes" id="UP000602647"/>
    </source>
</evidence>
<evidence type="ECO:0000313" key="1">
    <source>
        <dbReference type="EMBL" id="MBC6678682.1"/>
    </source>
</evidence>
<organism evidence="1 2">
    <name type="scientific">Zhenpiania hominis</name>
    <dbReference type="NCBI Taxonomy" id="2763644"/>
    <lineage>
        <taxon>Bacteria</taxon>
        <taxon>Bacillati</taxon>
        <taxon>Bacillota</taxon>
        <taxon>Clostridia</taxon>
        <taxon>Peptostreptococcales</taxon>
        <taxon>Anaerovoracaceae</taxon>
        <taxon>Zhenpiania</taxon>
    </lineage>
</organism>
<reference evidence="1" key="1">
    <citation type="submission" date="2020-08" db="EMBL/GenBank/DDBJ databases">
        <title>Genome public.</title>
        <authorList>
            <person name="Liu C."/>
            <person name="Sun Q."/>
        </authorList>
    </citation>
    <scope>NUCLEOTIDE SEQUENCE</scope>
    <source>
        <strain evidence="1">BX12</strain>
    </source>
</reference>
<gene>
    <name evidence="1" type="ORF">H9L42_02430</name>
</gene>
<comment type="caution">
    <text evidence="1">The sequence shown here is derived from an EMBL/GenBank/DDBJ whole genome shotgun (WGS) entry which is preliminary data.</text>
</comment>
<accession>A0A923NIF6</accession>
<name>A0A923NIF6_9FIRM</name>
<dbReference type="AlphaFoldDB" id="A0A923NIF6"/>
<protein>
    <recommendedName>
        <fullName evidence="3">Mu-like prophage protein Com</fullName>
    </recommendedName>
</protein>
<keyword evidence="2" id="KW-1185">Reference proteome</keyword>
<dbReference type="Proteomes" id="UP000602647">
    <property type="component" value="Unassembled WGS sequence"/>
</dbReference>
<sequence>MERGKYIITCPICGKRLFKSQSHNGCIIDVQCSKCGSYLNIKHVDCTLSVCETVAEYKGKENEK</sequence>
<evidence type="ECO:0008006" key="3">
    <source>
        <dbReference type="Google" id="ProtNLM"/>
    </source>
</evidence>
<dbReference type="EMBL" id="JACRYT010000001">
    <property type="protein sequence ID" value="MBC6678682.1"/>
    <property type="molecule type" value="Genomic_DNA"/>
</dbReference>